<name>A0A3S2VKF1_9ACTN</name>
<evidence type="ECO:0000256" key="2">
    <source>
        <dbReference type="ARBA" id="ARBA00023125"/>
    </source>
</evidence>
<dbReference type="SUPFAM" id="SSF46689">
    <property type="entry name" value="Homeodomain-like"/>
    <property type="match status" value="2"/>
</dbReference>
<dbReference type="Proteomes" id="UP000283128">
    <property type="component" value="Unassembled WGS sequence"/>
</dbReference>
<dbReference type="InterPro" id="IPR009057">
    <property type="entry name" value="Homeodomain-like_sf"/>
</dbReference>
<dbReference type="PANTHER" id="PTHR46796:SF6">
    <property type="entry name" value="ARAC SUBFAMILY"/>
    <property type="match status" value="1"/>
</dbReference>
<dbReference type="InterPro" id="IPR037923">
    <property type="entry name" value="HTH-like"/>
</dbReference>
<dbReference type="AlphaFoldDB" id="A0A3S2VKF1"/>
<keyword evidence="1" id="KW-0805">Transcription regulation</keyword>
<dbReference type="GO" id="GO:0003700">
    <property type="term" value="F:DNA-binding transcription factor activity"/>
    <property type="evidence" value="ECO:0007669"/>
    <property type="project" value="InterPro"/>
</dbReference>
<feature type="domain" description="HTH araC/xylS-type" evidence="5">
    <location>
        <begin position="197"/>
        <end position="295"/>
    </location>
</feature>
<dbReference type="Pfam" id="PF12833">
    <property type="entry name" value="HTH_18"/>
    <property type="match status" value="1"/>
</dbReference>
<evidence type="ECO:0000256" key="1">
    <source>
        <dbReference type="ARBA" id="ARBA00023015"/>
    </source>
</evidence>
<organism evidence="6 7">
    <name type="scientific">Streptomyces antnestii</name>
    <dbReference type="NCBI Taxonomy" id="2494256"/>
    <lineage>
        <taxon>Bacteria</taxon>
        <taxon>Bacillati</taxon>
        <taxon>Actinomycetota</taxon>
        <taxon>Actinomycetes</taxon>
        <taxon>Kitasatosporales</taxon>
        <taxon>Streptomycetaceae</taxon>
        <taxon>Streptomyces</taxon>
    </lineage>
</organism>
<dbReference type="InterPro" id="IPR003313">
    <property type="entry name" value="AraC-bd"/>
</dbReference>
<protein>
    <submittedName>
        <fullName evidence="6">Helix-turn-helix domain-containing protein</fullName>
    </submittedName>
</protein>
<dbReference type="RefSeq" id="WP_127827018.1">
    <property type="nucleotide sequence ID" value="NZ_RZYA01000002.1"/>
</dbReference>
<keyword evidence="4" id="KW-0804">Transcription</keyword>
<comment type="caution">
    <text evidence="6">The sequence shown here is derived from an EMBL/GenBank/DDBJ whole genome shotgun (WGS) entry which is preliminary data.</text>
</comment>
<evidence type="ECO:0000256" key="3">
    <source>
        <dbReference type="ARBA" id="ARBA00023159"/>
    </source>
</evidence>
<evidence type="ECO:0000313" key="7">
    <source>
        <dbReference type="Proteomes" id="UP000283128"/>
    </source>
</evidence>
<dbReference type="SMART" id="SM00342">
    <property type="entry name" value="HTH_ARAC"/>
    <property type="match status" value="1"/>
</dbReference>
<dbReference type="PROSITE" id="PS01124">
    <property type="entry name" value="HTH_ARAC_FAMILY_2"/>
    <property type="match status" value="1"/>
</dbReference>
<dbReference type="GO" id="GO:0043565">
    <property type="term" value="F:sequence-specific DNA binding"/>
    <property type="evidence" value="ECO:0007669"/>
    <property type="project" value="InterPro"/>
</dbReference>
<dbReference type="PANTHER" id="PTHR46796">
    <property type="entry name" value="HTH-TYPE TRANSCRIPTIONAL ACTIVATOR RHAS-RELATED"/>
    <property type="match status" value="1"/>
</dbReference>
<dbReference type="Pfam" id="PF02311">
    <property type="entry name" value="AraC_binding"/>
    <property type="match status" value="1"/>
</dbReference>
<dbReference type="Gene3D" id="2.60.120.280">
    <property type="entry name" value="Regulatory protein AraC"/>
    <property type="match status" value="1"/>
</dbReference>
<dbReference type="EMBL" id="RZYA01000002">
    <property type="protein sequence ID" value="RVU27862.1"/>
    <property type="molecule type" value="Genomic_DNA"/>
</dbReference>
<keyword evidence="3" id="KW-0010">Activator</keyword>
<sequence length="308" mass="32079">MRVSATDLRETAAPPPGVVIVGRYDGQPDYAVRRTAGAPSWLLLWTEAGAGHVRQGGAGTVAGPGSLVLLAPGVRHTYRTAPDEEHWGLWWSHFMLRPGWERRLRPYDLGSGCHVVPHVDPGARPGIAAALRQAHADSRWTGAGAPPRPVSATRRTVPASVATGPDAAALALGAVERALLLATSPAGGTGPGDARVRRAQALIDADPAAAHTVDSLAAAVALSPSRFAHLFAQETGSTPMRALREARLRHAACLLTSTELTVAQVAAASGFAGPFHFSHAFRARYGSPPKAYRAAAGSDNPSSVIHST</sequence>
<gene>
    <name evidence="6" type="ORF">EOT10_06140</name>
</gene>
<dbReference type="InterPro" id="IPR018062">
    <property type="entry name" value="HTH_AraC-typ_CS"/>
</dbReference>
<keyword evidence="7" id="KW-1185">Reference proteome</keyword>
<dbReference type="OrthoDB" id="3186094at2"/>
<dbReference type="InterPro" id="IPR018060">
    <property type="entry name" value="HTH_AraC"/>
</dbReference>
<evidence type="ECO:0000259" key="5">
    <source>
        <dbReference type="PROSITE" id="PS01124"/>
    </source>
</evidence>
<evidence type="ECO:0000313" key="6">
    <source>
        <dbReference type="EMBL" id="RVU27862.1"/>
    </source>
</evidence>
<evidence type="ECO:0000256" key="4">
    <source>
        <dbReference type="ARBA" id="ARBA00023163"/>
    </source>
</evidence>
<proteinExistence type="predicted"/>
<accession>A0A3S2VKF1</accession>
<dbReference type="Gene3D" id="1.10.10.60">
    <property type="entry name" value="Homeodomain-like"/>
    <property type="match status" value="2"/>
</dbReference>
<keyword evidence="2" id="KW-0238">DNA-binding</keyword>
<dbReference type="InterPro" id="IPR050204">
    <property type="entry name" value="AraC_XylS_family_regulators"/>
</dbReference>
<dbReference type="PROSITE" id="PS00041">
    <property type="entry name" value="HTH_ARAC_FAMILY_1"/>
    <property type="match status" value="1"/>
</dbReference>
<reference evidence="6 7" key="1">
    <citation type="submission" date="2019-01" db="EMBL/GenBank/DDBJ databases">
        <title>Genome sequences of Streptomyces and Rhizobium isolates collected from root and soil.</title>
        <authorList>
            <person name="Chhettri S."/>
            <person name="Sevigny J.L."/>
            <person name="Sen A."/>
            <person name="Ennis N."/>
            <person name="Tisa L."/>
        </authorList>
    </citation>
    <scope>NUCLEOTIDE SEQUENCE [LARGE SCALE GENOMIC DNA]</scope>
    <source>
        <strain evidence="6 7">San01</strain>
    </source>
</reference>
<dbReference type="SUPFAM" id="SSF51215">
    <property type="entry name" value="Regulatory protein AraC"/>
    <property type="match status" value="1"/>
</dbReference>